<organism evidence="1 2">
    <name type="scientific">Spirosoma oryzae</name>
    <dbReference type="NCBI Taxonomy" id="1469603"/>
    <lineage>
        <taxon>Bacteria</taxon>
        <taxon>Pseudomonadati</taxon>
        <taxon>Bacteroidota</taxon>
        <taxon>Cytophagia</taxon>
        <taxon>Cytophagales</taxon>
        <taxon>Cytophagaceae</taxon>
        <taxon>Spirosoma</taxon>
    </lineage>
</organism>
<reference evidence="1 2" key="1">
    <citation type="submission" date="2018-03" db="EMBL/GenBank/DDBJ databases">
        <title>Genomic Encyclopedia of Archaeal and Bacterial Type Strains, Phase II (KMG-II): from individual species to whole genera.</title>
        <authorList>
            <person name="Goeker M."/>
        </authorList>
    </citation>
    <scope>NUCLEOTIDE SEQUENCE [LARGE SCALE GENOMIC DNA]</scope>
    <source>
        <strain evidence="1 2">DSM 28354</strain>
    </source>
</reference>
<dbReference type="RefSeq" id="WP_106140809.1">
    <property type="nucleotide sequence ID" value="NZ_PVTE01000041.1"/>
</dbReference>
<sequence>MFNSLGFRLRPGTSRKSLQPPDRCLQSHRTKFTINRRAGRAVSRHMLGSVALMLLSAIVSLGQGVRLDVTTLSVNSTFIAGYYRQCNVNDVDILVNGNVVTPTGFGFTGYGLFQATVPYGSLPLGATVQLRENCTGYLSNTGTVRDEFAYVEVSGAASNGITPASTGSPYSALRTPTQILPKGCGAVTLGGHSDFTISMSLEDKNSVFGPIKINGQTPNNGDFLLFSPDESNPAPVFAANQTTASAKYTTALTNTQFVGPTTLTYTHNGSFATQDLSFRMGPVGITQITYANGQLEYGYYTTGNYNDKIAATSSNPNGAFELIFDGSTFTIKLDGSVIASVARSIQFNPSIGTVSNGGVLPYGSTVTYEGPTSGGSGYIEVIYDGYQKARQLITVNGTTTPPSIAFASGSTSEQICVGSSATLNATGCTGIVTWSTGATGNSLTITPGVGLTTYTATCTENGCSSGASNQAIVSANATPAAPALTASPNPICAGSISTLNATGCNGTVTWSTGATGASISVSPNQTTTYTATCTENGCTSPQGSVGVTVNPIPAAPALTASPSAICVGSASTLNATGCTDTVTWSTGATGASISVSPNQTTTYTATCTENGCTSAAGSVGVTVNPGPSAPALTASPSAICVGSASTLTATGCTGTVTWSTGTTGASISVSPNQTTTYTATCTENGCTSPQGSVGVTVNPIPVAPTATPASLTVYQYSAAKTVSFGGCAGTIDWSGTNGTTGTGSISLPTASVGTITYTATCTENGCTSPAVSMLYEVRVNPAPTTTNDATTTQPNTPVQLSILTNDTDGMGNGATLQNVTLPTITVQSTHGTVVVNADGTATYTPANNFAGTDQFTYQICSPLDNSKCATAVATISVVSSPPVAVADASSTGFNTPVTTTILSNDKDRTGAAATLQNVTLPTVTVQPAHGTVVVTADGTATYTPTTNYAGPDQYTYQICDVADNTKCSTAVATITIASAPPVAVADISTTGFNTPVITTVLSNDKDKTGAGATLQNVTLPTVTVQPAHGSTTINANGTIVYTPTLNFTGQDQYTYQICDVADNTKCVTALVTVTVGSTPPVAANDQQVVAFNTPTGVSLLSNDTDKTGAVATLQNVTMPTVTSQPAHGSVVVNPDGTATYTPATNYVGQDAFSYQICDIADNSKCATAVATISVVSSPPVAVADASSTGFNTPVTTTILSNDKDRTGAAATLQNVTLPTVTVQPAHGTVVVNADGTATYTPAANYAGPDQYTYQICDVVDKSKCATAIVTINVSSAPPVANSDNAATGMTQPITVNILGNDNDKTGSATTLQNVTLPVITTQPTAGTAIVNPDGTITYTPNGTFAGSISFPYQICDVADKSLCATATVTINLGVDSPTITADKKLICAGTSATLTATGCKGTVTWSTGATGNSIGVNPTATTTYTATCSVNGVSSQPSVPIGIQVTPLPQAPVIYINNAQVNVGGSATICSGTSVTLVATGCAGTVTWSTGDVGASLVVTPQAQTDYTAVCSINGCVSPTSNRATALVTEIPAAPMVTGGGQSICLGQSVQLSAQACTGRISWSGGQTGSTITVSPTTSTSYRAYCTVNNCISPASSELIVTVNPVPSAPRVVFVADEQDKGEQLSVCAGTTLKVVALGCQGGTLRWNDGSTGVFKLVTAVTSTDYSVVCINAGGCQSGASNTARLNVISLPDAPRLDQSAPAICAGSSATLTAYVSADVQLRWSTGDTANVITIMPALTTTYTVQAFQQGCAGGVASLTVSVNQLPSSPQLTFADSASTRPGAICAGGSVTLVAAGSCSGAILWSDGSKGSVLVARPLQTTLYTAVCVSAAGCSSPLSNTLTAVVTPLPGKPTLVAPRLTMCAGDTIRLSVSALPAGMKPIWSTGDTTSVITLTKAGKFAVAFSDVVGCQSAYSDTASISVLQSPAKPVLAMANVMDVQVMDDSIPSPYVYRWFLDGNRDVTAGGLGYRAAHNGLVVAERRAEYYFPIPNTNPVVYDTLVCPVRSSIKVESENDLVIFPNPTTGPISVVARGQMQLDAIRVRLWDELGREIFTGYTQTLANGKLVIDLTYLPDAMYTMQLYSDSYRNTWKVIKLSQK</sequence>
<accession>A0A2T0RQM1</accession>
<keyword evidence="2" id="KW-1185">Reference proteome</keyword>
<proteinExistence type="predicted"/>
<gene>
    <name evidence="1" type="ORF">CLV58_14110</name>
</gene>
<comment type="caution">
    <text evidence="1">The sequence shown here is derived from an EMBL/GenBank/DDBJ whole genome shotgun (WGS) entry which is preliminary data.</text>
</comment>
<dbReference type="Proteomes" id="UP000238375">
    <property type="component" value="Unassembled WGS sequence"/>
</dbReference>
<dbReference type="EMBL" id="PVTE01000041">
    <property type="protein sequence ID" value="PRY23489.1"/>
    <property type="molecule type" value="Genomic_DNA"/>
</dbReference>
<evidence type="ECO:0000313" key="2">
    <source>
        <dbReference type="Proteomes" id="UP000238375"/>
    </source>
</evidence>
<evidence type="ECO:0008006" key="3">
    <source>
        <dbReference type="Google" id="ProtNLM"/>
    </source>
</evidence>
<dbReference type="Gene3D" id="2.60.40.3440">
    <property type="match status" value="6"/>
</dbReference>
<protein>
    <recommendedName>
        <fullName evidence="3">Gliding motility-associated-like protein</fullName>
    </recommendedName>
</protein>
<dbReference type="OrthoDB" id="9805017at2"/>
<dbReference type="Pfam" id="PF17963">
    <property type="entry name" value="Big_9"/>
    <property type="match status" value="6"/>
</dbReference>
<evidence type="ECO:0000313" key="1">
    <source>
        <dbReference type="EMBL" id="PRY23489.1"/>
    </source>
</evidence>
<dbReference type="NCBIfam" id="NF012211">
    <property type="entry name" value="tand_rpt_95"/>
    <property type="match status" value="6"/>
</dbReference>
<name>A0A2T0RQM1_9BACT</name>